<evidence type="ECO:0000256" key="7">
    <source>
        <dbReference type="ARBA" id="ARBA00022722"/>
    </source>
</evidence>
<proteinExistence type="inferred from homology"/>
<dbReference type="InterPro" id="IPR023538">
    <property type="entry name" value="RNP1"/>
</dbReference>
<dbReference type="GO" id="GO:0016787">
    <property type="term" value="F:hydrolase activity"/>
    <property type="evidence" value="ECO:0007669"/>
    <property type="project" value="UniProtKB-KW"/>
</dbReference>
<protein>
    <recommendedName>
        <fullName evidence="4">Ribonuclease P protein subunit p29</fullName>
    </recommendedName>
</protein>
<evidence type="ECO:0000256" key="2">
    <source>
        <dbReference type="ARBA" id="ARBA00004123"/>
    </source>
</evidence>
<evidence type="ECO:0000256" key="10">
    <source>
        <dbReference type="ARBA" id="ARBA00046486"/>
    </source>
</evidence>
<evidence type="ECO:0000313" key="12">
    <source>
        <dbReference type="Proteomes" id="UP000292052"/>
    </source>
</evidence>
<gene>
    <name evidence="11" type="ORF">BDFB_006266</name>
</gene>
<sequence length="217" mass="25283">LYTNLPEEYVCDAPNLKNKTGFVEDLLQKSVPKGDLKNIQKDLQWQFLLDKQRYDKKIRPIRKKKTFLTRKERRELNILKLPRTGWNYESLEDMRAMWRQYMRQNLELVDKAPNCSDQDWSNFSTILARSELIGSEIKVVASKVASQVGISGTVVLETKMTFQIVTPASKFKTLPKNTSLFEFNLDNLKFKVFGKSIMTKPSERSVKKIKSQMLPDL</sequence>
<dbReference type="OrthoDB" id="124041at2759"/>
<dbReference type="GO" id="GO:0005634">
    <property type="term" value="C:nucleus"/>
    <property type="evidence" value="ECO:0007669"/>
    <property type="project" value="UniProtKB-SubCell"/>
</dbReference>
<evidence type="ECO:0000256" key="3">
    <source>
        <dbReference type="ARBA" id="ARBA00006181"/>
    </source>
</evidence>
<dbReference type="InterPro" id="IPR023534">
    <property type="entry name" value="Rof/RNase_P-like"/>
</dbReference>
<keyword evidence="9" id="KW-0378">Hydrolase</keyword>
<dbReference type="PANTHER" id="PTHR13348:SF0">
    <property type="entry name" value="RIBONUCLEASE P PROTEIN SUBUNIT P29"/>
    <property type="match status" value="1"/>
</dbReference>
<dbReference type="Pfam" id="PF01868">
    <property type="entry name" value="RNase_P-MRP_p29"/>
    <property type="match status" value="1"/>
</dbReference>
<comment type="function">
    <text evidence="1">Component of ribonuclease P, a ribonucleoprotein complex that generates mature tRNA molecules by cleaving their 5'-ends.</text>
</comment>
<dbReference type="STRING" id="1661398.A0A482VZ91"/>
<evidence type="ECO:0000256" key="9">
    <source>
        <dbReference type="ARBA" id="ARBA00022801"/>
    </source>
</evidence>
<organism evidence="11 12">
    <name type="scientific">Asbolus verrucosus</name>
    <name type="common">Desert ironclad beetle</name>
    <dbReference type="NCBI Taxonomy" id="1661398"/>
    <lineage>
        <taxon>Eukaryota</taxon>
        <taxon>Metazoa</taxon>
        <taxon>Ecdysozoa</taxon>
        <taxon>Arthropoda</taxon>
        <taxon>Hexapoda</taxon>
        <taxon>Insecta</taxon>
        <taxon>Pterygota</taxon>
        <taxon>Neoptera</taxon>
        <taxon>Endopterygota</taxon>
        <taxon>Coleoptera</taxon>
        <taxon>Polyphaga</taxon>
        <taxon>Cucujiformia</taxon>
        <taxon>Tenebrionidae</taxon>
        <taxon>Pimeliinae</taxon>
        <taxon>Asbolus</taxon>
    </lineage>
</organism>
<name>A0A482VZ91_ASBVE</name>
<feature type="non-terminal residue" evidence="11">
    <location>
        <position position="1"/>
    </location>
</feature>
<dbReference type="EMBL" id="QDEB01044799">
    <property type="protein sequence ID" value="RZC38272.1"/>
    <property type="molecule type" value="Genomic_DNA"/>
</dbReference>
<evidence type="ECO:0000313" key="11">
    <source>
        <dbReference type="EMBL" id="RZC38272.1"/>
    </source>
</evidence>
<comment type="caution">
    <text evidence="11">The sequence shown here is derived from an EMBL/GenBank/DDBJ whole genome shotgun (WGS) entry which is preliminary data.</text>
</comment>
<keyword evidence="8" id="KW-0255">Endonuclease</keyword>
<evidence type="ECO:0000256" key="6">
    <source>
        <dbReference type="ARBA" id="ARBA00022694"/>
    </source>
</evidence>
<comment type="similarity">
    <text evidence="3">Belongs to the eukaryotic/archaeal RNase P protein component 1 family.</text>
</comment>
<keyword evidence="12" id="KW-1185">Reference proteome</keyword>
<comment type="subunit">
    <text evidence="10">Component of nuclear RNase P and RNase MRP ribonucleoproteins. RNase P consists of a catalytic RNA moiety and 10 different protein chains; POP1, POP4, POP5, POP7, RPP14, RPP21, RPP25, RPP30, RPP38 and RPP40. Within the RNase P complex, POP1, POP7 and RPP25 form the 'finger' subcomplex, POP5, RPP14, RPP40 and homodimeric RPP30 form the 'palm' subcomplex, and RPP21, POP4 and RPP38 form the 'wrist' subcomplex. All subunits of the RNase P complex interact with the catalytic RNA. Several subunits of RNase P are also part of the RNase MRP complex. RNase MRP consists of a catalytic RNA moiety and about 8 protein subunits; POP1, POP7, RPP25, RPP30, RPP38, RPP40 and possibly also POP4 and POP5.</text>
</comment>
<dbReference type="HAMAP" id="MF_00754">
    <property type="entry name" value="RNase_P_1"/>
    <property type="match status" value="1"/>
</dbReference>
<keyword evidence="7" id="KW-0540">Nuclease</keyword>
<dbReference type="Gene3D" id="2.30.30.210">
    <property type="entry name" value="Ribonuclease P/MRP, subunit p29"/>
    <property type="match status" value="1"/>
</dbReference>
<dbReference type="InterPro" id="IPR002730">
    <property type="entry name" value="Rpp29/RNP1"/>
</dbReference>
<dbReference type="GO" id="GO:0000172">
    <property type="term" value="C:ribonuclease MRP complex"/>
    <property type="evidence" value="ECO:0007669"/>
    <property type="project" value="InterPro"/>
</dbReference>
<comment type="subcellular location">
    <subcellularLocation>
        <location evidence="2">Nucleus</location>
    </subcellularLocation>
</comment>
<accession>A0A482VZ91</accession>
<dbReference type="Proteomes" id="UP000292052">
    <property type="component" value="Unassembled WGS sequence"/>
</dbReference>
<dbReference type="GO" id="GO:0030677">
    <property type="term" value="C:ribonuclease P complex"/>
    <property type="evidence" value="ECO:0007669"/>
    <property type="project" value="InterPro"/>
</dbReference>
<dbReference type="InterPro" id="IPR016848">
    <property type="entry name" value="RNase_P/MRP_Rpp29-subunit"/>
</dbReference>
<dbReference type="GO" id="GO:0006364">
    <property type="term" value="P:rRNA processing"/>
    <property type="evidence" value="ECO:0007669"/>
    <property type="project" value="TreeGrafter"/>
</dbReference>
<dbReference type="InterPro" id="IPR036980">
    <property type="entry name" value="RNase_P/MRP_Rpp29_sf"/>
</dbReference>
<evidence type="ECO:0000256" key="5">
    <source>
        <dbReference type="ARBA" id="ARBA00022490"/>
    </source>
</evidence>
<dbReference type="GO" id="GO:0033204">
    <property type="term" value="F:ribonuclease P RNA binding"/>
    <property type="evidence" value="ECO:0007669"/>
    <property type="project" value="InterPro"/>
</dbReference>
<evidence type="ECO:0000256" key="1">
    <source>
        <dbReference type="ARBA" id="ARBA00002435"/>
    </source>
</evidence>
<evidence type="ECO:0000256" key="8">
    <source>
        <dbReference type="ARBA" id="ARBA00022759"/>
    </source>
</evidence>
<keyword evidence="5" id="KW-0963">Cytoplasm</keyword>
<dbReference type="AlphaFoldDB" id="A0A482VZ91"/>
<dbReference type="GO" id="GO:0001682">
    <property type="term" value="P:tRNA 5'-leader removal"/>
    <property type="evidence" value="ECO:0007669"/>
    <property type="project" value="InterPro"/>
</dbReference>
<dbReference type="SMART" id="SM00538">
    <property type="entry name" value="POP4"/>
    <property type="match status" value="1"/>
</dbReference>
<evidence type="ECO:0000256" key="4">
    <source>
        <dbReference type="ARBA" id="ARBA00016225"/>
    </source>
</evidence>
<reference evidence="11 12" key="1">
    <citation type="submission" date="2017-03" db="EMBL/GenBank/DDBJ databases">
        <title>Genome of the blue death feigning beetle - Asbolus verrucosus.</title>
        <authorList>
            <person name="Rider S.D."/>
        </authorList>
    </citation>
    <scope>NUCLEOTIDE SEQUENCE [LARGE SCALE GENOMIC DNA]</scope>
    <source>
        <strain evidence="11">Butters</strain>
        <tissue evidence="11">Head and leg muscle</tissue>
    </source>
</reference>
<dbReference type="PANTHER" id="PTHR13348">
    <property type="entry name" value="RIBONUCLEASE P SUBUNIT P29"/>
    <property type="match status" value="1"/>
</dbReference>
<dbReference type="GO" id="GO:0004519">
    <property type="term" value="F:endonuclease activity"/>
    <property type="evidence" value="ECO:0007669"/>
    <property type="project" value="UniProtKB-KW"/>
</dbReference>
<keyword evidence="6" id="KW-0819">tRNA processing</keyword>
<dbReference type="SUPFAM" id="SSF101744">
    <property type="entry name" value="Rof/RNase P subunit-like"/>
    <property type="match status" value="1"/>
</dbReference>